<dbReference type="PANTHER" id="PTHR39173:SF1">
    <property type="entry name" value="ACETYLTRANSFERASE"/>
    <property type="match status" value="1"/>
</dbReference>
<dbReference type="EMBL" id="FOKI01000009">
    <property type="protein sequence ID" value="SFB03802.1"/>
    <property type="molecule type" value="Genomic_DNA"/>
</dbReference>
<dbReference type="CDD" id="cd04301">
    <property type="entry name" value="NAT_SF"/>
    <property type="match status" value="1"/>
</dbReference>
<evidence type="ECO:0000313" key="3">
    <source>
        <dbReference type="Proteomes" id="UP000198619"/>
    </source>
</evidence>
<dbReference type="OrthoDB" id="9810615at2"/>
<evidence type="ECO:0000259" key="1">
    <source>
        <dbReference type="PROSITE" id="PS51186"/>
    </source>
</evidence>
<dbReference type="AlphaFoldDB" id="A0A1I0XS07"/>
<sequence>MIDLFLAKPNKEYQKSFEEYVIAYKKEGDDFYFNLYKKGLDNFNEYLNYLHNYSKGIDLPQGEVITSNFWLIHNNKVVGVVRIRHQEVEYSGHIGYDVSPCCRNKGYGTEILKLALKEAVKIGIKEAIVTCNIDNVSSKKIIEKNNGKLLEAIFDEEENENLYKYSIATSNDKL</sequence>
<reference evidence="2 3" key="1">
    <citation type="submission" date="2016-10" db="EMBL/GenBank/DDBJ databases">
        <authorList>
            <person name="de Groot N.N."/>
        </authorList>
    </citation>
    <scope>NUCLEOTIDE SEQUENCE [LARGE SCALE GENOMIC DNA]</scope>
    <source>
        <strain evidence="2 3">DSM 12271</strain>
    </source>
</reference>
<dbReference type="STRING" id="84698.SAMN04488528_1009131"/>
<dbReference type="GO" id="GO:0016747">
    <property type="term" value="F:acyltransferase activity, transferring groups other than amino-acyl groups"/>
    <property type="evidence" value="ECO:0007669"/>
    <property type="project" value="InterPro"/>
</dbReference>
<dbReference type="InterPro" id="IPR000182">
    <property type="entry name" value="GNAT_dom"/>
</dbReference>
<proteinExistence type="predicted"/>
<keyword evidence="2" id="KW-0808">Transferase</keyword>
<evidence type="ECO:0000313" key="2">
    <source>
        <dbReference type="EMBL" id="SFB03802.1"/>
    </source>
</evidence>
<dbReference type="Pfam" id="PF13302">
    <property type="entry name" value="Acetyltransf_3"/>
    <property type="match status" value="1"/>
</dbReference>
<organism evidence="2 3">
    <name type="scientific">Clostridium frigidicarnis</name>
    <dbReference type="NCBI Taxonomy" id="84698"/>
    <lineage>
        <taxon>Bacteria</taxon>
        <taxon>Bacillati</taxon>
        <taxon>Bacillota</taxon>
        <taxon>Clostridia</taxon>
        <taxon>Eubacteriales</taxon>
        <taxon>Clostridiaceae</taxon>
        <taxon>Clostridium</taxon>
    </lineage>
</organism>
<dbReference type="Proteomes" id="UP000198619">
    <property type="component" value="Unassembled WGS sequence"/>
</dbReference>
<feature type="domain" description="N-acetyltransferase" evidence="1">
    <location>
        <begin position="20"/>
        <end position="174"/>
    </location>
</feature>
<dbReference type="RefSeq" id="WP_090040326.1">
    <property type="nucleotide sequence ID" value="NZ_FOKI01000009.1"/>
</dbReference>
<dbReference type="InterPro" id="IPR016181">
    <property type="entry name" value="Acyl_CoA_acyltransferase"/>
</dbReference>
<name>A0A1I0XS07_9CLOT</name>
<keyword evidence="3" id="KW-1185">Reference proteome</keyword>
<protein>
    <submittedName>
        <fullName evidence="2">Predicted acetyltransferase</fullName>
    </submittedName>
</protein>
<dbReference type="SUPFAM" id="SSF55729">
    <property type="entry name" value="Acyl-CoA N-acyltransferases (Nat)"/>
    <property type="match status" value="1"/>
</dbReference>
<accession>A0A1I0XS07</accession>
<dbReference type="Gene3D" id="3.40.630.30">
    <property type="match status" value="1"/>
</dbReference>
<gene>
    <name evidence="2" type="ORF">SAMN04488528_1009131</name>
</gene>
<dbReference type="PANTHER" id="PTHR39173">
    <property type="entry name" value="ACETYLTRANSFERASE"/>
    <property type="match status" value="1"/>
</dbReference>
<dbReference type="PROSITE" id="PS51186">
    <property type="entry name" value="GNAT"/>
    <property type="match status" value="1"/>
</dbReference>